<dbReference type="AlphaFoldDB" id="A0AAN7W9I1"/>
<gene>
    <name evidence="2" type="ORF">LTR97_006309</name>
</gene>
<protein>
    <recommendedName>
        <fullName evidence="1">Heterokaryon incompatibility domain-containing protein</fullName>
    </recommendedName>
</protein>
<dbReference type="Proteomes" id="UP001310594">
    <property type="component" value="Unassembled WGS sequence"/>
</dbReference>
<proteinExistence type="predicted"/>
<evidence type="ECO:0000259" key="1">
    <source>
        <dbReference type="Pfam" id="PF06985"/>
    </source>
</evidence>
<dbReference type="InterPro" id="IPR010730">
    <property type="entry name" value="HET"/>
</dbReference>
<reference evidence="2" key="1">
    <citation type="submission" date="2023-08" db="EMBL/GenBank/DDBJ databases">
        <title>Black Yeasts Isolated from many extreme environments.</title>
        <authorList>
            <person name="Coleine C."/>
            <person name="Stajich J.E."/>
            <person name="Selbmann L."/>
        </authorList>
    </citation>
    <scope>NUCLEOTIDE SEQUENCE</scope>
    <source>
        <strain evidence="2">CCFEE 5810</strain>
    </source>
</reference>
<dbReference type="InterPro" id="IPR052895">
    <property type="entry name" value="HetReg/Transcr_Mod"/>
</dbReference>
<evidence type="ECO:0000313" key="2">
    <source>
        <dbReference type="EMBL" id="KAK5698662.1"/>
    </source>
</evidence>
<dbReference type="PANTHER" id="PTHR24148:SF73">
    <property type="entry name" value="HET DOMAIN PROTEIN (AFU_ORTHOLOGUE AFUA_8G01020)"/>
    <property type="match status" value="1"/>
</dbReference>
<dbReference type="Pfam" id="PF06985">
    <property type="entry name" value="HET"/>
    <property type="match status" value="1"/>
</dbReference>
<evidence type="ECO:0000313" key="3">
    <source>
        <dbReference type="Proteomes" id="UP001310594"/>
    </source>
</evidence>
<sequence>MDTSVARVPEEICLNGDYLESQETYRHAPLGEDEVRVLRILDASNDTIRCTLEHISTDRLGFDYKYYALSYCWGTGEADTEIEIDGKVFLITANLFRALQAARRYMKYSAQSANAIWAINVIWVDAISLDQSNIEEKSSQVQRMHEIYRSASELLVWLGEEADSSQWAMMLLQWLADSFFPLSGYHGLGRGRRPIQTQLESRLLRHYDIRRDVLLALKDAISRFSWLESRCAFNSKNLEGFLNSCPPAEQALLLLYSDLGLDHELWDACDKLMTRPWFYRVWTYQEITVSRQTSVLCGEEHIDWEAVRLWRNQCFPIYTHHILPGWISAPLLRTEYPMQGNWNWHWQGRTRTLQSALGQVDGRRARDDRDYVFGLLGLLDAETRSKFAVDYSLAPSKVFTAAVSLACSLPGGIDFWCHLVEVYAGAAQTHTTNYPDLPSWCPDLSYRAQPTPNVPYVASTPFQRRLQNAMAAKKSIVVGERGDLHITGVVLDEVEASATLAPCDLAQKRAVDEENILRHVFSRHHERWLDEMQQVPVPDQKRVFDLLRDVHRRILSQGTDNMTAAYESLELPDTVQDSIEDDLAIFGVNNGRYFFRSKAGRIGFSPRPTKPGDRICFIGGGGYFHVLSADLTTWVTIASLDGLREDTILPIVRSQPWRTFHLK</sequence>
<organism evidence="2 3">
    <name type="scientific">Elasticomyces elasticus</name>
    <dbReference type="NCBI Taxonomy" id="574655"/>
    <lineage>
        <taxon>Eukaryota</taxon>
        <taxon>Fungi</taxon>
        <taxon>Dikarya</taxon>
        <taxon>Ascomycota</taxon>
        <taxon>Pezizomycotina</taxon>
        <taxon>Dothideomycetes</taxon>
        <taxon>Dothideomycetidae</taxon>
        <taxon>Mycosphaerellales</taxon>
        <taxon>Teratosphaeriaceae</taxon>
        <taxon>Elasticomyces</taxon>
    </lineage>
</organism>
<comment type="caution">
    <text evidence="2">The sequence shown here is derived from an EMBL/GenBank/DDBJ whole genome shotgun (WGS) entry which is preliminary data.</text>
</comment>
<accession>A0AAN7W9I1</accession>
<feature type="domain" description="Heterokaryon incompatibility" evidence="1">
    <location>
        <begin position="66"/>
        <end position="286"/>
    </location>
</feature>
<name>A0AAN7W9I1_9PEZI</name>
<dbReference type="EMBL" id="JAVRQU010000009">
    <property type="protein sequence ID" value="KAK5698662.1"/>
    <property type="molecule type" value="Genomic_DNA"/>
</dbReference>
<dbReference type="PANTHER" id="PTHR24148">
    <property type="entry name" value="ANKYRIN REPEAT DOMAIN-CONTAINING PROTEIN 39 HOMOLOG-RELATED"/>
    <property type="match status" value="1"/>
</dbReference>